<organism evidence="9 10">
    <name type="scientific">[Clostridium] clostridioforme 90A8</name>
    <dbReference type="NCBI Taxonomy" id="999408"/>
    <lineage>
        <taxon>Bacteria</taxon>
        <taxon>Bacillati</taxon>
        <taxon>Bacillota</taxon>
        <taxon>Clostridia</taxon>
        <taxon>Lachnospirales</taxon>
        <taxon>Lachnospiraceae</taxon>
        <taxon>Enterocloster</taxon>
    </lineage>
</organism>
<gene>
    <name evidence="9" type="ORF">HMPREF1090_02868</name>
</gene>
<dbReference type="InterPro" id="IPR003760">
    <property type="entry name" value="PnrA-like"/>
</dbReference>
<dbReference type="PANTHER" id="PTHR34296">
    <property type="entry name" value="TRANSCRIPTIONAL ACTIVATOR PROTEIN MED"/>
    <property type="match status" value="1"/>
</dbReference>
<keyword evidence="4 7" id="KW-0732">Signal</keyword>
<comment type="caution">
    <text evidence="9">The sequence shown here is derived from an EMBL/GenBank/DDBJ whole genome shotgun (WGS) entry which is preliminary data.</text>
</comment>
<dbReference type="CDD" id="cd06304">
    <property type="entry name" value="PBP1_BmpA_Med_PnrA-like"/>
    <property type="match status" value="1"/>
</dbReference>
<dbReference type="InterPro" id="IPR050957">
    <property type="entry name" value="BMP_lipoprotein"/>
</dbReference>
<evidence type="ECO:0000259" key="8">
    <source>
        <dbReference type="Pfam" id="PF02608"/>
    </source>
</evidence>
<dbReference type="GO" id="GO:0005886">
    <property type="term" value="C:plasma membrane"/>
    <property type="evidence" value="ECO:0007669"/>
    <property type="project" value="UniProtKB-SubCell"/>
</dbReference>
<evidence type="ECO:0000313" key="9">
    <source>
        <dbReference type="EMBL" id="ENZ13363.1"/>
    </source>
</evidence>
<dbReference type="PROSITE" id="PS51257">
    <property type="entry name" value="PROKAR_LIPOPROTEIN"/>
    <property type="match status" value="1"/>
</dbReference>
<feature type="signal peptide" evidence="7">
    <location>
        <begin position="1"/>
        <end position="23"/>
    </location>
</feature>
<dbReference type="AlphaFoldDB" id="A0A0E2HA33"/>
<evidence type="ECO:0000256" key="3">
    <source>
        <dbReference type="ARBA" id="ARBA00022475"/>
    </source>
</evidence>
<evidence type="ECO:0000256" key="5">
    <source>
        <dbReference type="ARBA" id="ARBA00023136"/>
    </source>
</evidence>
<feature type="domain" description="ABC transporter substrate-binding protein PnrA-like" evidence="8">
    <location>
        <begin position="42"/>
        <end position="304"/>
    </location>
</feature>
<sequence length="341" mass="37328">MKISEIKISRFLLALAGASILTAGGCRQAVADSPAAEHRTEKMVAILPGMIEDQSWNKINYEGILKCRETLGVDLEFVQNVTESDFEAVLTEYGSQGYGLVMAAGSQFDDAVSVVAPRFPDTTFCVVNGSFCQGRNVAPIFPKEYEASYLASIIAGNITRSGILGIIAGYPNAPMEHLLDVYEKNAMDIISQRGIENPQTLRSYANSWSNVDLGKKIVEQMIDSGADTLFIYANEVGLGCIQAAKERQVRVIGFSDNQNDLEPGTVAASVYFDFGTLYRWTVEQYMDGKLQGNKVHEIGIREGIFVPVFPEGTPEGLRDAVDQGTSDFLKGKVDLTQWFSD</sequence>
<keyword evidence="5" id="KW-0472">Membrane</keyword>
<reference evidence="9 10" key="1">
    <citation type="submission" date="2013-01" db="EMBL/GenBank/DDBJ databases">
        <title>The Genome Sequence of Clostridium clostridioforme 90A8.</title>
        <authorList>
            <consortium name="The Broad Institute Genome Sequencing Platform"/>
            <person name="Earl A."/>
            <person name="Ward D."/>
            <person name="Feldgarden M."/>
            <person name="Gevers D."/>
            <person name="Courvalin P."/>
            <person name="Lambert T."/>
            <person name="Walker B."/>
            <person name="Young S.K."/>
            <person name="Zeng Q."/>
            <person name="Gargeya S."/>
            <person name="Fitzgerald M."/>
            <person name="Haas B."/>
            <person name="Abouelleil A."/>
            <person name="Alvarado L."/>
            <person name="Arachchi H.M."/>
            <person name="Berlin A.M."/>
            <person name="Chapman S.B."/>
            <person name="Dewar J."/>
            <person name="Goldberg J."/>
            <person name="Griggs A."/>
            <person name="Gujja S."/>
            <person name="Hansen M."/>
            <person name="Howarth C."/>
            <person name="Imamovic A."/>
            <person name="Larimer J."/>
            <person name="McCowan C."/>
            <person name="Murphy C."/>
            <person name="Neiman D."/>
            <person name="Pearson M."/>
            <person name="Priest M."/>
            <person name="Roberts A."/>
            <person name="Saif S."/>
            <person name="Shea T."/>
            <person name="Sisk P."/>
            <person name="Sykes S."/>
            <person name="Wortman J."/>
            <person name="Nusbaum C."/>
            <person name="Birren B."/>
        </authorList>
    </citation>
    <scope>NUCLEOTIDE SEQUENCE [LARGE SCALE GENOMIC DNA]</scope>
    <source>
        <strain evidence="9 10">90A8</strain>
    </source>
</reference>
<dbReference type="InterPro" id="IPR028082">
    <property type="entry name" value="Peripla_BP_I"/>
</dbReference>
<comment type="subcellular location">
    <subcellularLocation>
        <location evidence="1">Cell membrane</location>
        <topology evidence="1">Lipid-anchor</topology>
    </subcellularLocation>
</comment>
<dbReference type="SUPFAM" id="SSF53822">
    <property type="entry name" value="Periplasmic binding protein-like I"/>
    <property type="match status" value="1"/>
</dbReference>
<dbReference type="Pfam" id="PF02608">
    <property type="entry name" value="Bmp"/>
    <property type="match status" value="1"/>
</dbReference>
<dbReference type="GeneID" id="57961612"/>
<protein>
    <recommendedName>
        <fullName evidence="8">ABC transporter substrate-binding protein PnrA-like domain-containing protein</fullName>
    </recommendedName>
</protein>
<dbReference type="PATRIC" id="fig|999408.3.peg.3100"/>
<dbReference type="HOGENOM" id="CLU_038813_1_0_9"/>
<accession>A0A0E2HA33</accession>
<proteinExistence type="inferred from homology"/>
<dbReference type="PANTHER" id="PTHR34296:SF2">
    <property type="entry name" value="ABC TRANSPORTER GUANOSINE-BINDING PROTEIN NUPN"/>
    <property type="match status" value="1"/>
</dbReference>
<dbReference type="Proteomes" id="UP000013085">
    <property type="component" value="Unassembled WGS sequence"/>
</dbReference>
<dbReference type="EMBL" id="AGYR01000033">
    <property type="protein sequence ID" value="ENZ13363.1"/>
    <property type="molecule type" value="Genomic_DNA"/>
</dbReference>
<dbReference type="RefSeq" id="WP_002588208.1">
    <property type="nucleotide sequence ID" value="NZ_KB851022.1"/>
</dbReference>
<evidence type="ECO:0000256" key="1">
    <source>
        <dbReference type="ARBA" id="ARBA00004193"/>
    </source>
</evidence>
<evidence type="ECO:0000256" key="6">
    <source>
        <dbReference type="ARBA" id="ARBA00023288"/>
    </source>
</evidence>
<dbReference type="Gene3D" id="3.40.50.2300">
    <property type="match status" value="2"/>
</dbReference>
<evidence type="ECO:0000256" key="4">
    <source>
        <dbReference type="ARBA" id="ARBA00022729"/>
    </source>
</evidence>
<keyword evidence="3" id="KW-1003">Cell membrane</keyword>
<comment type="similarity">
    <text evidence="2">Belongs to the BMP lipoprotein family.</text>
</comment>
<evidence type="ECO:0000313" key="10">
    <source>
        <dbReference type="Proteomes" id="UP000013085"/>
    </source>
</evidence>
<evidence type="ECO:0000256" key="7">
    <source>
        <dbReference type="SAM" id="SignalP"/>
    </source>
</evidence>
<name>A0A0E2HA33_9FIRM</name>
<evidence type="ECO:0000256" key="2">
    <source>
        <dbReference type="ARBA" id="ARBA00008610"/>
    </source>
</evidence>
<feature type="chain" id="PRO_5039617298" description="ABC transporter substrate-binding protein PnrA-like domain-containing protein" evidence="7">
    <location>
        <begin position="24"/>
        <end position="341"/>
    </location>
</feature>
<keyword evidence="6" id="KW-0449">Lipoprotein</keyword>